<dbReference type="RefSeq" id="WP_159807605.1">
    <property type="nucleotide sequence ID" value="NZ_BLJE01000002.1"/>
</dbReference>
<dbReference type="SUPFAM" id="SSF47413">
    <property type="entry name" value="lambda repressor-like DNA-binding domains"/>
    <property type="match status" value="1"/>
</dbReference>
<dbReference type="PROSITE" id="PS50943">
    <property type="entry name" value="HTH_CROC1"/>
    <property type="match status" value="1"/>
</dbReference>
<dbReference type="EMBL" id="BLJE01000002">
    <property type="protein sequence ID" value="GFE65564.1"/>
    <property type="molecule type" value="Genomic_DNA"/>
</dbReference>
<evidence type="ECO:0000259" key="1">
    <source>
        <dbReference type="PROSITE" id="PS50943"/>
    </source>
</evidence>
<dbReference type="SMART" id="SM00530">
    <property type="entry name" value="HTH_XRE"/>
    <property type="match status" value="1"/>
</dbReference>
<evidence type="ECO:0000313" key="3">
    <source>
        <dbReference type="Proteomes" id="UP000436822"/>
    </source>
</evidence>
<gene>
    <name evidence="2" type="ORF">KIN_26380</name>
</gene>
<dbReference type="Proteomes" id="UP000436822">
    <property type="component" value="Unassembled WGS sequence"/>
</dbReference>
<dbReference type="Pfam" id="PF01381">
    <property type="entry name" value="HTH_3"/>
    <property type="match status" value="1"/>
</dbReference>
<protein>
    <submittedName>
        <fullName evidence="2">Transcriptional regulator</fullName>
    </submittedName>
</protein>
<evidence type="ECO:0000313" key="2">
    <source>
        <dbReference type="EMBL" id="GFE65564.1"/>
    </source>
</evidence>
<accession>A0A6N6JHH0</accession>
<keyword evidence="3" id="KW-1185">Reference proteome</keyword>
<dbReference type="InterPro" id="IPR010982">
    <property type="entry name" value="Lambda_DNA-bd_dom_sf"/>
</dbReference>
<dbReference type="AlphaFoldDB" id="A0A6N6JHH0"/>
<feature type="domain" description="HTH cro/C1-type" evidence="1">
    <location>
        <begin position="34"/>
        <end position="90"/>
    </location>
</feature>
<reference evidence="2 3" key="1">
    <citation type="submission" date="2019-12" db="EMBL/GenBank/DDBJ databases">
        <title>Litoreibacter badius sp. nov., a novel bacteriochlorophyll a-containing bacterium in the genus Litoreibacter.</title>
        <authorList>
            <person name="Kanamuro M."/>
            <person name="Takabe Y."/>
            <person name="Mori K."/>
            <person name="Takaichi S."/>
            <person name="Hanada S."/>
        </authorList>
    </citation>
    <scope>NUCLEOTIDE SEQUENCE [LARGE SCALE GENOMIC DNA]</scope>
    <source>
        <strain evidence="2 3">K6</strain>
    </source>
</reference>
<dbReference type="CDD" id="cd00093">
    <property type="entry name" value="HTH_XRE"/>
    <property type="match status" value="1"/>
</dbReference>
<organism evidence="2 3">
    <name type="scientific">Litoreibacter roseus</name>
    <dbReference type="NCBI Taxonomy" id="2601869"/>
    <lineage>
        <taxon>Bacteria</taxon>
        <taxon>Pseudomonadati</taxon>
        <taxon>Pseudomonadota</taxon>
        <taxon>Alphaproteobacteria</taxon>
        <taxon>Rhodobacterales</taxon>
        <taxon>Roseobacteraceae</taxon>
        <taxon>Litoreibacter</taxon>
    </lineage>
</organism>
<name>A0A6N6JHH0_9RHOB</name>
<proteinExistence type="predicted"/>
<dbReference type="NCBIfam" id="TIGR02612">
    <property type="entry name" value="mob_myst_A"/>
    <property type="match status" value="1"/>
</dbReference>
<sequence length="155" mass="17498">MSSVKDTAIRQYARQLDDAARQCAGLTPPKEGWITTMRKALEMSAPELARRLGVTKPAIYQAERKERIGGITLQHMERLAEAMGGEFVYAIVPNASVRDVLYSQAREKAKQTVKRASAHMALEQQSLTPQQLNQEIERLAEELLRDRPSDFWEAS</sequence>
<dbReference type="InterPro" id="IPR001387">
    <property type="entry name" value="Cro/C1-type_HTH"/>
</dbReference>
<dbReference type="GO" id="GO:0003677">
    <property type="term" value="F:DNA binding"/>
    <property type="evidence" value="ECO:0007669"/>
    <property type="project" value="InterPro"/>
</dbReference>
<comment type="caution">
    <text evidence="2">The sequence shown here is derived from an EMBL/GenBank/DDBJ whole genome shotgun (WGS) entry which is preliminary data.</text>
</comment>
<dbReference type="Gene3D" id="1.10.260.40">
    <property type="entry name" value="lambda repressor-like DNA-binding domains"/>
    <property type="match status" value="1"/>
</dbReference>
<dbReference type="InterPro" id="IPR013435">
    <property type="entry name" value="Mobile_mystery_prot_A"/>
</dbReference>
<dbReference type="OrthoDB" id="9785949at2"/>